<keyword evidence="6" id="KW-1185">Reference proteome</keyword>
<organism evidence="5 6">
    <name type="scientific">Variovorax paradoxus</name>
    <dbReference type="NCBI Taxonomy" id="34073"/>
    <lineage>
        <taxon>Bacteria</taxon>
        <taxon>Pseudomonadati</taxon>
        <taxon>Pseudomonadota</taxon>
        <taxon>Betaproteobacteria</taxon>
        <taxon>Burkholderiales</taxon>
        <taxon>Comamonadaceae</taxon>
        <taxon>Variovorax</taxon>
    </lineage>
</organism>
<dbReference type="Pfam" id="PF22784">
    <property type="entry name" value="PTP-SAK"/>
    <property type="match status" value="1"/>
</dbReference>
<evidence type="ECO:0000256" key="2">
    <source>
        <dbReference type="ARBA" id="ARBA00022801"/>
    </source>
</evidence>
<sequence length="192" mass="21380">MSARSHKRRNNNSDAAAHAVPRPGHWADPLDTLGVENLHRITPTLYRSAQPRVADVAALKSLGIRTIVSLRSFNDDRKVFAGHDIRLVRVPINTWSIDDAKVLRALVAIREAGKQGPVLIHCMHGADRTGVVAAAYRMAVQGWDKESARLEMFRGGYGYHTLWRNIPRYIDRFDPQKMGHALAHAPVIPAVS</sequence>
<evidence type="ECO:0000313" key="6">
    <source>
        <dbReference type="Proteomes" id="UP000035170"/>
    </source>
</evidence>
<dbReference type="GO" id="GO:0016791">
    <property type="term" value="F:phosphatase activity"/>
    <property type="evidence" value="ECO:0007669"/>
    <property type="project" value="UniProtKB-ARBA"/>
</dbReference>
<accession>A0A0H2LUP4</accession>
<dbReference type="InterPro" id="IPR057023">
    <property type="entry name" value="PTP-SAK"/>
</dbReference>
<proteinExistence type="inferred from homology"/>
<feature type="compositionally biased region" description="Basic residues" evidence="3">
    <location>
        <begin position="1"/>
        <end position="10"/>
    </location>
</feature>
<dbReference type="AlphaFoldDB" id="A0A0H2LUP4"/>
<comment type="similarity">
    <text evidence="1">Belongs to the protein-tyrosine phosphatase family.</text>
</comment>
<comment type="caution">
    <text evidence="5">The sequence shown here is derived from an EMBL/GenBank/DDBJ whole genome shotgun (WGS) entry which is preliminary data.</text>
</comment>
<evidence type="ECO:0000313" key="5">
    <source>
        <dbReference type="EMBL" id="KLN53406.1"/>
    </source>
</evidence>
<dbReference type="InterPro" id="IPR016130">
    <property type="entry name" value="Tyr_Pase_AS"/>
</dbReference>
<protein>
    <submittedName>
        <fullName evidence="5">Tyrosine phosphatase family protein</fullName>
    </submittedName>
</protein>
<dbReference type="PANTHER" id="PTHR31126:SF72">
    <property type="entry name" value="DUAL SPECIFICITY PROTEIN PHOSPHATASE TPBA"/>
    <property type="match status" value="1"/>
</dbReference>
<keyword evidence="2" id="KW-0378">Hydrolase</keyword>
<dbReference type="SUPFAM" id="SSF52799">
    <property type="entry name" value="(Phosphotyrosine protein) phosphatases II"/>
    <property type="match status" value="1"/>
</dbReference>
<evidence type="ECO:0000259" key="4">
    <source>
        <dbReference type="PROSITE" id="PS50056"/>
    </source>
</evidence>
<gene>
    <name evidence="5" type="ORF">VPARA_54030</name>
</gene>
<evidence type="ECO:0000256" key="3">
    <source>
        <dbReference type="SAM" id="MobiDB-lite"/>
    </source>
</evidence>
<evidence type="ECO:0000256" key="1">
    <source>
        <dbReference type="ARBA" id="ARBA00009580"/>
    </source>
</evidence>
<dbReference type="Gene3D" id="3.90.190.10">
    <property type="entry name" value="Protein tyrosine phosphatase superfamily"/>
    <property type="match status" value="1"/>
</dbReference>
<name>A0A0H2LUP4_VARPD</name>
<dbReference type="InterPro" id="IPR029021">
    <property type="entry name" value="Prot-tyrosine_phosphatase-like"/>
</dbReference>
<dbReference type="InterPro" id="IPR000387">
    <property type="entry name" value="Tyr_Pase_dom"/>
</dbReference>
<reference evidence="5 6" key="1">
    <citation type="submission" date="2015-03" db="EMBL/GenBank/DDBJ databases">
        <title>Genome sequence of Variovorax paradoxus TBEA6.</title>
        <authorList>
            <person name="Poehlein A."/>
            <person name="Schuldes J."/>
            <person name="Wuebbeler J.H."/>
            <person name="Hiessl S."/>
            <person name="Steinbuechel A."/>
            <person name="Daniel R."/>
        </authorList>
    </citation>
    <scope>NUCLEOTIDE SEQUENCE [LARGE SCALE GENOMIC DNA]</scope>
    <source>
        <strain evidence="5 6">TBEA6</strain>
    </source>
</reference>
<feature type="domain" description="Tyrosine specific protein phosphatases" evidence="4">
    <location>
        <begin position="100"/>
        <end position="138"/>
    </location>
</feature>
<dbReference type="EMBL" id="JZWI01000034">
    <property type="protein sequence ID" value="KLN53406.1"/>
    <property type="molecule type" value="Genomic_DNA"/>
</dbReference>
<dbReference type="Proteomes" id="UP000035170">
    <property type="component" value="Unassembled WGS sequence"/>
</dbReference>
<dbReference type="SMART" id="SM00195">
    <property type="entry name" value="DSPc"/>
    <property type="match status" value="1"/>
</dbReference>
<dbReference type="PROSITE" id="PS50056">
    <property type="entry name" value="TYR_PHOSPHATASE_2"/>
    <property type="match status" value="1"/>
</dbReference>
<dbReference type="RefSeq" id="WP_047786725.1">
    <property type="nucleotide sequence ID" value="NZ_JZWI01000034.1"/>
</dbReference>
<dbReference type="PATRIC" id="fig|34073.19.peg.5524"/>
<dbReference type="PANTHER" id="PTHR31126">
    <property type="entry name" value="TYROSINE-PROTEIN PHOSPHATASE"/>
    <property type="match status" value="1"/>
</dbReference>
<feature type="region of interest" description="Disordered" evidence="3">
    <location>
        <begin position="1"/>
        <end position="23"/>
    </location>
</feature>
<dbReference type="InterPro" id="IPR020422">
    <property type="entry name" value="TYR_PHOSPHATASE_DUAL_dom"/>
</dbReference>
<dbReference type="PROSITE" id="PS00383">
    <property type="entry name" value="TYR_PHOSPHATASE_1"/>
    <property type="match status" value="1"/>
</dbReference>